<gene>
    <name evidence="2" type="ORF">HINF_LOCUS26006</name>
    <name evidence="1" type="ORF">HINF_LOCUS28036</name>
</gene>
<comment type="caution">
    <text evidence="1">The sequence shown here is derived from an EMBL/GenBank/DDBJ whole genome shotgun (WGS) entry which is preliminary data.</text>
</comment>
<sequence>MFVLYGILQVLSNFRYNVHINNIVYLIQNQIRNIEHSYIYIYNYNVAQITKIKQVVDLHPLQHLYRLEHITANYACIIDVSPLSKLTQLIELSIWNNQISIIDTLKHHNNFSEYDFSDQEVPTPYELKFYTKILKVHSSHKQIRKIQAENKISKIRESMTRYRESIILNINEQIRALNTKIKIWAQFIQSSEADQ</sequence>
<dbReference type="Proteomes" id="UP001642409">
    <property type="component" value="Unassembled WGS sequence"/>
</dbReference>
<evidence type="ECO:0000313" key="1">
    <source>
        <dbReference type="EMBL" id="CAI9940391.1"/>
    </source>
</evidence>
<dbReference type="EMBL" id="CAXDID020000078">
    <property type="protein sequence ID" value="CAL6017468.1"/>
    <property type="molecule type" value="Genomic_DNA"/>
</dbReference>
<organism evidence="1">
    <name type="scientific">Hexamita inflata</name>
    <dbReference type="NCBI Taxonomy" id="28002"/>
    <lineage>
        <taxon>Eukaryota</taxon>
        <taxon>Metamonada</taxon>
        <taxon>Diplomonadida</taxon>
        <taxon>Hexamitidae</taxon>
        <taxon>Hexamitinae</taxon>
        <taxon>Hexamita</taxon>
    </lineage>
</organism>
<name>A0AA86U5Q2_9EUKA</name>
<dbReference type="SUPFAM" id="SSF52058">
    <property type="entry name" value="L domain-like"/>
    <property type="match status" value="1"/>
</dbReference>
<keyword evidence="3" id="KW-1185">Reference proteome</keyword>
<accession>A0AA86U5Q2</accession>
<reference evidence="2 3" key="2">
    <citation type="submission" date="2024-07" db="EMBL/GenBank/DDBJ databases">
        <authorList>
            <person name="Akdeniz Z."/>
        </authorList>
    </citation>
    <scope>NUCLEOTIDE SEQUENCE [LARGE SCALE GENOMIC DNA]</scope>
</reference>
<evidence type="ECO:0000313" key="2">
    <source>
        <dbReference type="EMBL" id="CAL6017468.1"/>
    </source>
</evidence>
<dbReference type="EMBL" id="CATOUU010000675">
    <property type="protein sequence ID" value="CAI9940391.1"/>
    <property type="molecule type" value="Genomic_DNA"/>
</dbReference>
<reference evidence="1" key="1">
    <citation type="submission" date="2023-06" db="EMBL/GenBank/DDBJ databases">
        <authorList>
            <person name="Kurt Z."/>
        </authorList>
    </citation>
    <scope>NUCLEOTIDE SEQUENCE</scope>
</reference>
<dbReference type="Gene3D" id="3.80.10.10">
    <property type="entry name" value="Ribonuclease Inhibitor"/>
    <property type="match status" value="1"/>
</dbReference>
<protein>
    <submittedName>
        <fullName evidence="1">Leucine-rich repeat domain-containing protein</fullName>
    </submittedName>
    <submittedName>
        <fullName evidence="2">Leucine-rich_repeat domain-containing protein</fullName>
    </submittedName>
</protein>
<evidence type="ECO:0000313" key="3">
    <source>
        <dbReference type="Proteomes" id="UP001642409"/>
    </source>
</evidence>
<dbReference type="AlphaFoldDB" id="A0AA86U5Q2"/>
<dbReference type="InterPro" id="IPR032675">
    <property type="entry name" value="LRR_dom_sf"/>
</dbReference>
<proteinExistence type="predicted"/>